<dbReference type="EC" id="4.1.99.3" evidence="3"/>
<dbReference type="Gene3D" id="1.10.579.10">
    <property type="entry name" value="DNA Cyclobutane Dipyrimidine Photolyase, subunit A, domain 3"/>
    <property type="match status" value="1"/>
</dbReference>
<dbReference type="InterPro" id="IPR014729">
    <property type="entry name" value="Rossmann-like_a/b/a_fold"/>
</dbReference>
<dbReference type="Pfam" id="PF13450">
    <property type="entry name" value="NAD_binding_8"/>
    <property type="match status" value="1"/>
</dbReference>
<dbReference type="PROSITE" id="PS51645">
    <property type="entry name" value="PHR_CRY_ALPHA_BETA"/>
    <property type="match status" value="1"/>
</dbReference>
<dbReference type="PANTHER" id="PTHR10211">
    <property type="entry name" value="DEOXYRIBODIPYRIMIDINE PHOTOLYASE"/>
    <property type="match status" value="1"/>
</dbReference>
<keyword evidence="4" id="KW-1185">Reference proteome</keyword>
<dbReference type="RefSeq" id="WP_233903158.1">
    <property type="nucleotide sequence ID" value="NZ_CP036264.1"/>
</dbReference>
<organism evidence="3 4">
    <name type="scientific">Stieleria maiorica</name>
    <dbReference type="NCBI Taxonomy" id="2795974"/>
    <lineage>
        <taxon>Bacteria</taxon>
        <taxon>Pseudomonadati</taxon>
        <taxon>Planctomycetota</taxon>
        <taxon>Planctomycetia</taxon>
        <taxon>Pirellulales</taxon>
        <taxon>Pirellulaceae</taxon>
        <taxon>Stieleria</taxon>
    </lineage>
</organism>
<sequence>MDIALPQHIAERLRWLASPDRGAYEPGQFVLYWMHNALRAHENPALDAALCLARQNGLPLLVYHGLSEDYPYASDRLHAFMLQGHRDVQRELSDRGIVAAFHLQRQGRRGPYLRNLTRAAACLVTEEMPVQPLVGWLDRLVTTCRTPVATVDCSCVAPVTLLGQTCTSAAEFRRHAKPLYDARLNLPYPEQFVDVPMCDVDDLTASLGLEPICLQDVDLASLIGQCRIDHSVAPVTDTPGGSRAGYARWNHFKENGLEHYKQARNDPLADGSASRMSAYLHYGMVSPLRIAREASQRNAKKFLDELLTWRELAFHYCFHNRDIVDSLDALPDWAQESLRRHGDDPREADCSWETLARANTGRPLWDAAQRSLLKHGELHNNVRMTWGKAMLPWLESPHRALQLTLDLNHRYALDGRNPASYGGVLWCYGQFDRPFTPEQPVIGKIRPRCSDEHAQRIDLDAYRRHVDRPIAASLPRVAMIGAGIGGLAAARTLTDHGIDVVVFDKSRGVGGRTATRRATSPNGAGELRFDHGAQYFTARDARFCRLVSSWIHDGLVEPWMGRIVHLSNRGKLLGEKNDMPRYIGIPGMNAVAKHLANDLTVHLGNPITRLIKRSGQWLIENGDREVHGPFDVVLCNCPPPQTLGLIDGHTELAHDVRSVTMRPCWALMLADPSLPTAAFDGAFVDNSPIAWIARNDQKPGRTTPNTWVVHASADWSQAHVEDDPADVAAALQSALASLLGTTITRPEVATAHRWRYAVPARPLSQECLFDPTTGIGACGDWCGGSRVEAAYLSGIALAGTLLRRYTIDRTPITSAI</sequence>
<dbReference type="InterPro" id="IPR036188">
    <property type="entry name" value="FAD/NAD-bd_sf"/>
</dbReference>
<dbReference type="InterPro" id="IPR005101">
    <property type="entry name" value="Cryptochr/Photolyase_FAD-bd"/>
</dbReference>
<dbReference type="Pfam" id="PF00875">
    <property type="entry name" value="DNA_photolyase"/>
    <property type="match status" value="1"/>
</dbReference>
<dbReference type="EMBL" id="CP036264">
    <property type="protein sequence ID" value="QEG02552.1"/>
    <property type="molecule type" value="Genomic_DNA"/>
</dbReference>
<dbReference type="Gene3D" id="3.90.660.10">
    <property type="match status" value="1"/>
</dbReference>
<dbReference type="AlphaFoldDB" id="A0A5B9MMC4"/>
<evidence type="ECO:0000313" key="3">
    <source>
        <dbReference type="EMBL" id="QEG02552.1"/>
    </source>
</evidence>
<dbReference type="PANTHER" id="PTHR10211:SF0">
    <property type="entry name" value="DEOXYRIBODIPYRIMIDINE PHOTO-LYASE"/>
    <property type="match status" value="1"/>
</dbReference>
<proteinExistence type="predicted"/>
<dbReference type="InterPro" id="IPR002937">
    <property type="entry name" value="Amino_oxidase"/>
</dbReference>
<comment type="cofactor">
    <cofactor evidence="1">
        <name>(6R)-5,10-methylene-5,6,7,8-tetrahydrofolate</name>
        <dbReference type="ChEBI" id="CHEBI:15636"/>
    </cofactor>
</comment>
<dbReference type="Pfam" id="PF03441">
    <property type="entry name" value="FAD_binding_7"/>
    <property type="match status" value="1"/>
</dbReference>
<dbReference type="Gene3D" id="3.40.50.620">
    <property type="entry name" value="HUPs"/>
    <property type="match status" value="1"/>
</dbReference>
<dbReference type="InterPro" id="IPR052219">
    <property type="entry name" value="Photolyase_Class-2"/>
</dbReference>
<dbReference type="GO" id="GO:0000719">
    <property type="term" value="P:photoreactive repair"/>
    <property type="evidence" value="ECO:0007669"/>
    <property type="project" value="TreeGrafter"/>
</dbReference>
<dbReference type="PRINTS" id="PR00419">
    <property type="entry name" value="ADXRDTASE"/>
</dbReference>
<evidence type="ECO:0000313" key="4">
    <source>
        <dbReference type="Proteomes" id="UP000321353"/>
    </source>
</evidence>
<dbReference type="InterPro" id="IPR006050">
    <property type="entry name" value="DNA_photolyase_N"/>
</dbReference>
<name>A0A5B9MMC4_9BACT</name>
<evidence type="ECO:0000259" key="2">
    <source>
        <dbReference type="PROSITE" id="PS51645"/>
    </source>
</evidence>
<dbReference type="Gene3D" id="1.25.40.80">
    <property type="match status" value="1"/>
</dbReference>
<dbReference type="Proteomes" id="UP000321353">
    <property type="component" value="Chromosome"/>
</dbReference>
<dbReference type="GO" id="GO:0016491">
    <property type="term" value="F:oxidoreductase activity"/>
    <property type="evidence" value="ECO:0007669"/>
    <property type="project" value="InterPro"/>
</dbReference>
<dbReference type="InterPro" id="IPR036134">
    <property type="entry name" value="Crypto/Photolyase_FAD-like_sf"/>
</dbReference>
<dbReference type="SUPFAM" id="SSF48173">
    <property type="entry name" value="Cryptochrome/photolyase FAD-binding domain"/>
    <property type="match status" value="1"/>
</dbReference>
<dbReference type="InterPro" id="IPR036155">
    <property type="entry name" value="Crypto/Photolyase_N_sf"/>
</dbReference>
<protein>
    <submittedName>
        <fullName evidence="3">Deoxyribodipyrimidine photo-lyase</fullName>
        <ecNumber evidence="3">4.1.99.3</ecNumber>
    </submittedName>
</protein>
<accession>A0A5B9MMC4</accession>
<dbReference type="KEGG" id="smam:Mal15_66730"/>
<keyword evidence="3" id="KW-0456">Lyase</keyword>
<reference evidence="3 4" key="1">
    <citation type="submission" date="2019-02" db="EMBL/GenBank/DDBJ databases">
        <title>Planctomycetal bacteria perform biofilm scaping via a novel small molecule.</title>
        <authorList>
            <person name="Jeske O."/>
            <person name="Boedeker C."/>
            <person name="Wiegand S."/>
            <person name="Breitling P."/>
            <person name="Kallscheuer N."/>
            <person name="Jogler M."/>
            <person name="Rohde M."/>
            <person name="Petersen J."/>
            <person name="Medema M.H."/>
            <person name="Surup F."/>
            <person name="Jogler C."/>
        </authorList>
    </citation>
    <scope>NUCLEOTIDE SEQUENCE [LARGE SCALE GENOMIC DNA]</scope>
    <source>
        <strain evidence="3 4">Mal15</strain>
    </source>
</reference>
<dbReference type="Pfam" id="PF01593">
    <property type="entry name" value="Amino_oxidase"/>
    <property type="match status" value="1"/>
</dbReference>
<dbReference type="SUPFAM" id="SSF52425">
    <property type="entry name" value="Cryptochrome/photolyase, N-terminal domain"/>
    <property type="match status" value="1"/>
</dbReference>
<feature type="domain" description="Photolyase/cryptochrome alpha/beta" evidence="2">
    <location>
        <begin position="28"/>
        <end position="159"/>
    </location>
</feature>
<dbReference type="GO" id="GO:0003904">
    <property type="term" value="F:deoxyribodipyrimidine photo-lyase activity"/>
    <property type="evidence" value="ECO:0007669"/>
    <property type="project" value="UniProtKB-EC"/>
</dbReference>
<dbReference type="Gene3D" id="3.50.50.60">
    <property type="entry name" value="FAD/NAD(P)-binding domain"/>
    <property type="match status" value="1"/>
</dbReference>
<evidence type="ECO:0000256" key="1">
    <source>
        <dbReference type="ARBA" id="ARBA00001932"/>
    </source>
</evidence>
<dbReference type="SUPFAM" id="SSF51905">
    <property type="entry name" value="FAD/NAD(P)-binding domain"/>
    <property type="match status" value="1"/>
</dbReference>
<gene>
    <name evidence="3" type="primary">phr</name>
    <name evidence="3" type="ORF">Mal15_66730</name>
</gene>